<sequence length="116" mass="13039">MLGPSTKAMKYIDPRATCLAASLHSLVKRAPNSDHVDAFHGAWRFALCITYFAVLAWFLWVSDFKEADRQKLRVGKVFHAIYSIPVLGDYVMPLTVTELEKGKSLVIESDSLLKPK</sequence>
<dbReference type="AlphaFoldDB" id="A0A7R8ZGS1"/>
<name>A0A7R8ZGS1_9CRUS</name>
<dbReference type="OrthoDB" id="6331612at2759"/>
<organism evidence="1">
    <name type="scientific">Cyprideis torosa</name>
    <dbReference type="NCBI Taxonomy" id="163714"/>
    <lineage>
        <taxon>Eukaryota</taxon>
        <taxon>Metazoa</taxon>
        <taxon>Ecdysozoa</taxon>
        <taxon>Arthropoda</taxon>
        <taxon>Crustacea</taxon>
        <taxon>Oligostraca</taxon>
        <taxon>Ostracoda</taxon>
        <taxon>Podocopa</taxon>
        <taxon>Podocopida</taxon>
        <taxon>Cytherocopina</taxon>
        <taxon>Cytheroidea</taxon>
        <taxon>Cytherideidae</taxon>
        <taxon>Cyprideis</taxon>
    </lineage>
</organism>
<gene>
    <name evidence="1" type="ORF">CTOB1V02_LOCUS1625</name>
</gene>
<reference evidence="1" key="1">
    <citation type="submission" date="2020-11" db="EMBL/GenBank/DDBJ databases">
        <authorList>
            <person name="Tran Van P."/>
        </authorList>
    </citation>
    <scope>NUCLEOTIDE SEQUENCE</scope>
</reference>
<evidence type="ECO:0000313" key="1">
    <source>
        <dbReference type="EMBL" id="CAD7223645.1"/>
    </source>
</evidence>
<dbReference type="EMBL" id="OB660234">
    <property type="protein sequence ID" value="CAD7223645.1"/>
    <property type="molecule type" value="Genomic_DNA"/>
</dbReference>
<proteinExistence type="predicted"/>
<protein>
    <submittedName>
        <fullName evidence="1">Uncharacterized protein</fullName>
    </submittedName>
</protein>
<accession>A0A7R8ZGS1</accession>